<dbReference type="InterPro" id="IPR013784">
    <property type="entry name" value="Carb-bd-like_fold"/>
</dbReference>
<reference evidence="13 14" key="1">
    <citation type="submission" date="2018-08" db="EMBL/GenBank/DDBJ databases">
        <title>A genome reference for cultivated species of the human gut microbiota.</title>
        <authorList>
            <person name="Zou Y."/>
            <person name="Xue W."/>
            <person name="Luo G."/>
        </authorList>
    </citation>
    <scope>NUCLEOTIDE SEQUENCE [LARGE SCALE GENOMIC DNA]</scope>
    <source>
        <strain evidence="13 14">AM42-38</strain>
    </source>
</reference>
<comment type="similarity">
    <text evidence="3">Belongs to the disproportionating enzyme family.</text>
</comment>
<evidence type="ECO:0000256" key="1">
    <source>
        <dbReference type="ARBA" id="ARBA00000439"/>
    </source>
</evidence>
<name>A0A413T4K5_9BACT</name>
<dbReference type="SUPFAM" id="SSF51445">
    <property type="entry name" value="(Trans)glycosidases"/>
    <property type="match status" value="1"/>
</dbReference>
<evidence type="ECO:0000256" key="10">
    <source>
        <dbReference type="ARBA" id="ARBA00031423"/>
    </source>
</evidence>
<protein>
    <recommendedName>
        <fullName evidence="5">4-alpha-glucanotransferase</fullName>
        <ecNumber evidence="4">2.4.1.25</ecNumber>
    </recommendedName>
    <alternativeName>
        <fullName evidence="10">Amylomaltase</fullName>
    </alternativeName>
    <alternativeName>
        <fullName evidence="11">Disproportionating enzyme</fullName>
    </alternativeName>
</protein>
<accession>A0A413T4K5</accession>
<evidence type="ECO:0000256" key="11">
    <source>
        <dbReference type="ARBA" id="ARBA00031501"/>
    </source>
</evidence>
<comment type="caution">
    <text evidence="13">The sequence shown here is derived from an EMBL/GenBank/DDBJ whole genome shotgun (WGS) entry which is preliminary data.</text>
</comment>
<organism evidence="13 14">
    <name type="scientific">Phocaeicola coprophilus</name>
    <dbReference type="NCBI Taxonomy" id="387090"/>
    <lineage>
        <taxon>Bacteria</taxon>
        <taxon>Pseudomonadati</taxon>
        <taxon>Bacteroidota</taxon>
        <taxon>Bacteroidia</taxon>
        <taxon>Bacteroidales</taxon>
        <taxon>Bacteroidaceae</taxon>
        <taxon>Phocaeicola</taxon>
    </lineage>
</organism>
<dbReference type="GO" id="GO:0004134">
    <property type="term" value="F:4-alpha-glucanotransferase activity"/>
    <property type="evidence" value="ECO:0007669"/>
    <property type="project" value="UniProtKB-EC"/>
</dbReference>
<evidence type="ECO:0000256" key="7">
    <source>
        <dbReference type="ARBA" id="ARBA00022676"/>
    </source>
</evidence>
<dbReference type="InterPro" id="IPR017853">
    <property type="entry name" value="GH"/>
</dbReference>
<dbReference type="PROSITE" id="PS51166">
    <property type="entry name" value="CBM20"/>
    <property type="match status" value="1"/>
</dbReference>
<keyword evidence="9" id="KW-0119">Carbohydrate metabolism</keyword>
<evidence type="ECO:0000256" key="9">
    <source>
        <dbReference type="ARBA" id="ARBA00023277"/>
    </source>
</evidence>
<dbReference type="Gene3D" id="2.60.40.10">
    <property type="entry name" value="Immunoglobulins"/>
    <property type="match status" value="1"/>
</dbReference>
<dbReference type="Pfam" id="PF00686">
    <property type="entry name" value="CBM_20"/>
    <property type="match status" value="1"/>
</dbReference>
<dbReference type="EMBL" id="QSFT01000002">
    <property type="protein sequence ID" value="RHA78642.1"/>
    <property type="molecule type" value="Genomic_DNA"/>
</dbReference>
<dbReference type="InterPro" id="IPR013783">
    <property type="entry name" value="Ig-like_fold"/>
</dbReference>
<dbReference type="InterPro" id="IPR002044">
    <property type="entry name" value="CBM20"/>
</dbReference>
<feature type="domain" description="CBM20" evidence="12">
    <location>
        <begin position="134"/>
        <end position="245"/>
    </location>
</feature>
<comment type="catalytic activity">
    <reaction evidence="1">
        <text>Transfers a segment of a (1-&gt;4)-alpha-D-glucan to a new position in an acceptor, which may be glucose or a (1-&gt;4)-alpha-D-glucan.</text>
        <dbReference type="EC" id="2.4.1.25"/>
    </reaction>
</comment>
<keyword evidence="6" id="KW-0963">Cytoplasm</keyword>
<dbReference type="AlphaFoldDB" id="A0A413T4K5"/>
<dbReference type="InterPro" id="IPR003385">
    <property type="entry name" value="Glyco_hydro_77"/>
</dbReference>
<gene>
    <name evidence="13" type="ORF">DW921_01460</name>
</gene>
<evidence type="ECO:0000256" key="4">
    <source>
        <dbReference type="ARBA" id="ARBA00012560"/>
    </source>
</evidence>
<dbReference type="GO" id="GO:0005737">
    <property type="term" value="C:cytoplasm"/>
    <property type="evidence" value="ECO:0007669"/>
    <property type="project" value="UniProtKB-SubCell"/>
</dbReference>
<evidence type="ECO:0000259" key="12">
    <source>
        <dbReference type="PROSITE" id="PS51166"/>
    </source>
</evidence>
<sequence>MEQEQITKLIPKKTMKLTFRIRYRTVWGENLRIILNEEENNSIPLTTRDGVIWQNSYEYFTTDIEKVITYRYGVFRGETCVRKEFGAIPHSFYLGNAQQTHYILDDCWRELPADFHRYSSAFNLPHPLSRPNKLPDGVGSCVTFRALCPGLSHKKQALAISGSCNALGNWDWFRPIRMQEVAPNVWHLTLDASSLPPSFEYKFVAVNAETGAVEEWEGRPNRTFHIQPLMRGETYLPMETEVFFNLPPQKIAGCAIPLFSIRSEGSCGTGDFGDLKSFIDWAADTGQQAVQLLPINDTSGNGGWMDSYPYSAISIYAFHPMYIDLRQLPEPEDKEEAQLFETERRKLNAQPLLDYEAVNKLKLAYLRTAFRQEGDEVLSSEEFLSFFAHNESWLQPYAAFCYLRDLNHTPDFHQWSKYQTYDAAEIAKLCNPENEVYPKIAFHYYIQYQLHKQLLDAASHARQRGVILKGDIPIGISRCSVEAWTEPYYFNMNGQAGAPPDAFSTNGQNWGFPTYNWEVMEKDNYLWWRKRFAKMAEYFTAYRIDHILGFFRIWEIPTHSVHGLLGHFVPALPMSEEEIRSFGLNFRKDFMTRPFICDYMLNTMFGDRSDEVRQTFVRHLHHDLYAMRPEFDTQRKVEAYFAGKNDEESLKMKEGLYSLISDVLFVSDRDHPELYHPRICVQNDFIFKQLSGKEQEAFNHLYNHYYYQRHNEFWYQEAMKKLPVLTQSTPMLVCGEDLGMVPECVAWVMERLQILSLEIQRMPKAFGQEFGRLCDYPFHSVCSTGTHDMSTLRGWWEEDPAVTERFYRQELGCWGEVPRQASGWICKEIIRRHLNSPSLLCILPWQDWMAIDEKLRNLDAAAERINIPANPHHYWRWRMHLTLEELAEHKDLSSEIRTLIQEAGRE</sequence>
<dbReference type="Proteomes" id="UP000283855">
    <property type="component" value="Unassembled WGS sequence"/>
</dbReference>
<dbReference type="Gene3D" id="3.20.20.80">
    <property type="entry name" value="Glycosidases"/>
    <property type="match status" value="2"/>
</dbReference>
<dbReference type="SMART" id="SM01065">
    <property type="entry name" value="CBM_2"/>
    <property type="match status" value="1"/>
</dbReference>
<keyword evidence="7" id="KW-0328">Glycosyltransferase</keyword>
<evidence type="ECO:0000256" key="5">
    <source>
        <dbReference type="ARBA" id="ARBA00020295"/>
    </source>
</evidence>
<proteinExistence type="inferred from homology"/>
<evidence type="ECO:0000256" key="8">
    <source>
        <dbReference type="ARBA" id="ARBA00022679"/>
    </source>
</evidence>
<dbReference type="SUPFAM" id="SSF49452">
    <property type="entry name" value="Starch-binding domain-like"/>
    <property type="match status" value="2"/>
</dbReference>
<dbReference type="GO" id="GO:0005975">
    <property type="term" value="P:carbohydrate metabolic process"/>
    <property type="evidence" value="ECO:0007669"/>
    <property type="project" value="InterPro"/>
</dbReference>
<dbReference type="EC" id="2.4.1.25" evidence="4"/>
<comment type="subcellular location">
    <subcellularLocation>
        <location evidence="2">Cytoplasm</location>
    </subcellularLocation>
</comment>
<dbReference type="Pfam" id="PF02446">
    <property type="entry name" value="Glyco_hydro_77"/>
    <property type="match status" value="1"/>
</dbReference>
<dbReference type="GO" id="GO:2001070">
    <property type="term" value="F:starch binding"/>
    <property type="evidence" value="ECO:0007669"/>
    <property type="project" value="InterPro"/>
</dbReference>
<evidence type="ECO:0000313" key="14">
    <source>
        <dbReference type="Proteomes" id="UP000283855"/>
    </source>
</evidence>
<dbReference type="PANTHER" id="PTHR32518">
    <property type="match status" value="1"/>
</dbReference>
<evidence type="ECO:0000256" key="3">
    <source>
        <dbReference type="ARBA" id="ARBA00005684"/>
    </source>
</evidence>
<evidence type="ECO:0000313" key="13">
    <source>
        <dbReference type="EMBL" id="RHA78642.1"/>
    </source>
</evidence>
<evidence type="ECO:0000256" key="6">
    <source>
        <dbReference type="ARBA" id="ARBA00022490"/>
    </source>
</evidence>
<evidence type="ECO:0000256" key="2">
    <source>
        <dbReference type="ARBA" id="ARBA00004496"/>
    </source>
</evidence>
<dbReference type="PANTHER" id="PTHR32518:SF3">
    <property type="entry name" value="4-ALPHA-GLUCANOTRANSFERASE"/>
    <property type="match status" value="1"/>
</dbReference>
<keyword evidence="8 13" id="KW-0808">Transferase</keyword>